<keyword evidence="5" id="KW-0812">Transmembrane</keyword>
<comment type="caution">
    <text evidence="7">The sequence shown here is derived from an EMBL/GenBank/DDBJ whole genome shotgun (WGS) entry which is preliminary data.</text>
</comment>
<dbReference type="Proteomes" id="UP000494216">
    <property type="component" value="Unassembled WGS sequence"/>
</dbReference>
<keyword evidence="5" id="KW-0472">Membrane</keyword>
<dbReference type="PANTHER" id="PTHR42987:SF8">
    <property type="entry name" value="PROTEINASE"/>
    <property type="match status" value="1"/>
</dbReference>
<dbReference type="Pfam" id="PF01343">
    <property type="entry name" value="Peptidase_S49"/>
    <property type="match status" value="1"/>
</dbReference>
<evidence type="ECO:0000313" key="8">
    <source>
        <dbReference type="Proteomes" id="UP000494216"/>
    </source>
</evidence>
<dbReference type="SUPFAM" id="SSF52096">
    <property type="entry name" value="ClpP/crotonase"/>
    <property type="match status" value="1"/>
</dbReference>
<dbReference type="CDD" id="cd07023">
    <property type="entry name" value="S49_Sppa_N_C"/>
    <property type="match status" value="1"/>
</dbReference>
<evidence type="ECO:0000259" key="6">
    <source>
        <dbReference type="Pfam" id="PF01343"/>
    </source>
</evidence>
<evidence type="ECO:0000256" key="5">
    <source>
        <dbReference type="SAM" id="Phobius"/>
    </source>
</evidence>
<sequence>MEKQQDNQVKSDFSHEAGWERAVIEKLVLATVTEQTRARRWGIFFKSLLFIYLIGMVIVAMYPKIRQSLGVQSANHTAIIKMVGIIAEDKEANAENIIESLRTAVKDKYTKGIILHANSPGGSPVQASYVYEEIRKTKKEHPDLPIYSVVSDMCASGCYYIASASDKIFVNHSSLIGSIGVIMDGFGFVESMQKLGIERRLITAGDHKALLDPFSPPKESEIRYMQGLLNQVHQQFIKAVRTGRGDRLKETSELFSGLVWSGEEGIKLGVADGFGNDDYVAKEIIGAESLVDFTREEQLLDRIAGKLGSAFGQSIGSIVQRFSLR</sequence>
<organism evidence="7 8">
    <name type="scientific">Candidatus Methylobacter favarea</name>
    <dbReference type="NCBI Taxonomy" id="2707345"/>
    <lineage>
        <taxon>Bacteria</taxon>
        <taxon>Pseudomonadati</taxon>
        <taxon>Pseudomonadota</taxon>
        <taxon>Gammaproteobacteria</taxon>
        <taxon>Methylococcales</taxon>
        <taxon>Methylococcaceae</taxon>
        <taxon>Methylobacter</taxon>
    </lineage>
</organism>
<dbReference type="GO" id="GO:0006508">
    <property type="term" value="P:proteolysis"/>
    <property type="evidence" value="ECO:0007669"/>
    <property type="project" value="UniProtKB-KW"/>
</dbReference>
<proteinExistence type="inferred from homology"/>
<dbReference type="AlphaFoldDB" id="A0A8S0XHA8"/>
<reference evidence="7 8" key="1">
    <citation type="submission" date="2020-02" db="EMBL/GenBank/DDBJ databases">
        <authorList>
            <person name="Hogendoorn C."/>
        </authorList>
    </citation>
    <scope>NUCLEOTIDE SEQUENCE [LARGE SCALE GENOMIC DNA]</scope>
    <source>
        <strain evidence="7">METHB21</strain>
    </source>
</reference>
<protein>
    <submittedName>
        <fullName evidence="7">Protease IV</fullName>
    </submittedName>
</protein>
<dbReference type="PANTHER" id="PTHR42987">
    <property type="entry name" value="PEPTIDASE S49"/>
    <property type="match status" value="1"/>
</dbReference>
<name>A0A8S0XHA8_9GAMM</name>
<dbReference type="InterPro" id="IPR029045">
    <property type="entry name" value="ClpP/crotonase-like_dom_sf"/>
</dbReference>
<evidence type="ECO:0000256" key="1">
    <source>
        <dbReference type="ARBA" id="ARBA00008683"/>
    </source>
</evidence>
<dbReference type="GO" id="GO:0008236">
    <property type="term" value="F:serine-type peptidase activity"/>
    <property type="evidence" value="ECO:0007669"/>
    <property type="project" value="UniProtKB-KW"/>
</dbReference>
<feature type="domain" description="Peptidase S49" evidence="6">
    <location>
        <begin position="144"/>
        <end position="283"/>
    </location>
</feature>
<comment type="similarity">
    <text evidence="1">Belongs to the peptidase S49 family.</text>
</comment>
<keyword evidence="3" id="KW-0378">Hydrolase</keyword>
<keyword evidence="2 7" id="KW-0645">Protease</keyword>
<evidence type="ECO:0000313" key="7">
    <source>
        <dbReference type="EMBL" id="CAA9891671.1"/>
    </source>
</evidence>
<accession>A0A8S0XHA8</accession>
<evidence type="ECO:0000256" key="2">
    <source>
        <dbReference type="ARBA" id="ARBA00022670"/>
    </source>
</evidence>
<dbReference type="EMBL" id="CADCXN010000078">
    <property type="protein sequence ID" value="CAA9891671.1"/>
    <property type="molecule type" value="Genomic_DNA"/>
</dbReference>
<dbReference type="RefSeq" id="WP_174626517.1">
    <property type="nucleotide sequence ID" value="NZ_CADCXN010000078.1"/>
</dbReference>
<dbReference type="Gene3D" id="3.90.226.10">
    <property type="entry name" value="2-enoyl-CoA Hydratase, Chain A, domain 1"/>
    <property type="match status" value="1"/>
</dbReference>
<evidence type="ECO:0000256" key="3">
    <source>
        <dbReference type="ARBA" id="ARBA00022801"/>
    </source>
</evidence>
<evidence type="ECO:0000256" key="4">
    <source>
        <dbReference type="ARBA" id="ARBA00022825"/>
    </source>
</evidence>
<dbReference type="InterPro" id="IPR002142">
    <property type="entry name" value="Peptidase_S49"/>
</dbReference>
<dbReference type="InterPro" id="IPR047272">
    <property type="entry name" value="S49_SppA_C"/>
</dbReference>
<gene>
    <name evidence="7" type="ORF">METHB2_480005</name>
</gene>
<keyword evidence="8" id="KW-1185">Reference proteome</keyword>
<keyword evidence="4" id="KW-0720">Serine protease</keyword>
<keyword evidence="5" id="KW-1133">Transmembrane helix</keyword>
<feature type="transmembrane region" description="Helical" evidence="5">
    <location>
        <begin position="43"/>
        <end position="62"/>
    </location>
</feature>